<dbReference type="PANTHER" id="PTHR13333">
    <property type="entry name" value="M-AAA PROTEASE-INTERACTING PROTEIN 1, MITOCHONDRIAL"/>
    <property type="match status" value="1"/>
</dbReference>
<dbReference type="Proteomes" id="UP000823872">
    <property type="component" value="Chromosome C1"/>
</dbReference>
<reference evidence="2" key="2">
    <citation type="submission" date="2025-08" db="UniProtKB">
        <authorList>
            <consortium name="Ensembl"/>
        </authorList>
    </citation>
    <scope>IDENTIFICATION</scope>
    <source>
        <strain evidence="2">breed Abyssinian</strain>
    </source>
</reference>
<evidence type="ECO:0000313" key="2">
    <source>
        <dbReference type="Ensembl" id="ENSFCTP00005052079.1"/>
    </source>
</evidence>
<feature type="chain" id="PRO_5045272441" description="Matrix AAA peptidase interacting protein 1" evidence="1">
    <location>
        <begin position="23"/>
        <end position="349"/>
    </location>
</feature>
<name>A0ABI7ZYN2_FELCA</name>
<accession>A0ABI7ZYN2</accession>
<dbReference type="Ensembl" id="ENSFCTT00005073684.1">
    <property type="protein sequence ID" value="ENSFCTP00005052079.1"/>
    <property type="gene ID" value="ENSFCTG00005025915.1"/>
</dbReference>
<keyword evidence="1" id="KW-0732">Signal</keyword>
<keyword evidence="3" id="KW-1185">Reference proteome</keyword>
<evidence type="ECO:0000256" key="1">
    <source>
        <dbReference type="SAM" id="SignalP"/>
    </source>
</evidence>
<reference evidence="2" key="3">
    <citation type="submission" date="2025-09" db="UniProtKB">
        <authorList>
            <consortium name="Ensembl"/>
        </authorList>
    </citation>
    <scope>IDENTIFICATION</scope>
    <source>
        <strain evidence="2">breed Abyssinian</strain>
    </source>
</reference>
<sequence length="349" mass="38910">MALAVRLLPRLLLAPPLPGGAGRPRTPRGAEVRPPLAELCRFCRRRLGSGPAPLPRVTWASALPARGPQRPLLSPPGLPAALSAFPAYPRRSYSAEEQPQPRQKTKMIILGFSNPINWVRTRIYAFLIWAYFDQEFSIAEFSEGAKQAFAHVSKLLSQCKFDLLEELVAKEVLHVLKEKVTSLPDNHKNALAADIDEIVYTSTGDISIYYDEKGRKFVNILMCFWYLTSANIPSETLSGASVFQVKLGDQNVETKQLLSASYDTSECGHFLGSAWTRWLQQSLPNVLLAVELLFPVWPENLPDPTLFLGFALPTRAPPATKVFKVYLCTCRVLPDLRPETSVLLSYCLD</sequence>
<protein>
    <recommendedName>
        <fullName evidence="4">Matrix AAA peptidase interacting protein 1</fullName>
    </recommendedName>
</protein>
<feature type="signal peptide" evidence="1">
    <location>
        <begin position="1"/>
        <end position="22"/>
    </location>
</feature>
<organism evidence="2 3">
    <name type="scientific">Felis catus</name>
    <name type="common">Cat</name>
    <name type="synonym">Felis silvestris catus</name>
    <dbReference type="NCBI Taxonomy" id="9685"/>
    <lineage>
        <taxon>Eukaryota</taxon>
        <taxon>Metazoa</taxon>
        <taxon>Chordata</taxon>
        <taxon>Craniata</taxon>
        <taxon>Vertebrata</taxon>
        <taxon>Euteleostomi</taxon>
        <taxon>Mammalia</taxon>
        <taxon>Eutheria</taxon>
        <taxon>Laurasiatheria</taxon>
        <taxon>Carnivora</taxon>
        <taxon>Feliformia</taxon>
        <taxon>Felidae</taxon>
        <taxon>Felinae</taxon>
        <taxon>Felis</taxon>
    </lineage>
</organism>
<proteinExistence type="predicted"/>
<reference evidence="2 3" key="1">
    <citation type="submission" date="2021-02" db="EMBL/GenBank/DDBJ databases">
        <title>Safari Cat Assemblies.</title>
        <authorList>
            <person name="Bredemeyer K.R."/>
            <person name="Murphy W.J."/>
        </authorList>
    </citation>
    <scope>NUCLEOTIDE SEQUENCE [LARGE SCALE GENOMIC DNA]</scope>
</reference>
<dbReference type="PANTHER" id="PTHR13333:SF5">
    <property type="entry name" value="M-AAA PROTEASE-INTERACTING PROTEIN 1, MITOCHONDRIAL"/>
    <property type="match status" value="1"/>
</dbReference>
<dbReference type="GeneTree" id="ENSGT00390000004145"/>
<evidence type="ECO:0008006" key="4">
    <source>
        <dbReference type="Google" id="ProtNLM"/>
    </source>
</evidence>
<evidence type="ECO:0000313" key="3">
    <source>
        <dbReference type="Proteomes" id="UP000823872"/>
    </source>
</evidence>
<gene>
    <name evidence="2" type="primary">MAIP1</name>
</gene>